<dbReference type="Pfam" id="PF00001">
    <property type="entry name" value="7tm_1"/>
    <property type="match status" value="1"/>
</dbReference>
<evidence type="ECO:0000256" key="4">
    <source>
        <dbReference type="ARBA" id="ARBA00022989"/>
    </source>
</evidence>
<keyword evidence="6" id="KW-0675">Receptor</keyword>
<dbReference type="InterPro" id="IPR000276">
    <property type="entry name" value="GPCR_Rhodpsn"/>
</dbReference>
<proteinExistence type="predicted"/>
<dbReference type="SUPFAM" id="SSF81321">
    <property type="entry name" value="Family A G protein-coupled receptor-like"/>
    <property type="match status" value="1"/>
</dbReference>
<evidence type="ECO:0000256" key="8">
    <source>
        <dbReference type="SAM" id="Phobius"/>
    </source>
</evidence>
<dbReference type="Proteomes" id="UP000695022">
    <property type="component" value="Unplaced"/>
</dbReference>
<feature type="transmembrane region" description="Helical" evidence="8">
    <location>
        <begin position="83"/>
        <end position="104"/>
    </location>
</feature>
<protein>
    <submittedName>
        <fullName evidence="11">Adenosine receptor A1-like</fullName>
    </submittedName>
</protein>
<evidence type="ECO:0000313" key="11">
    <source>
        <dbReference type="RefSeq" id="XP_014668794.1"/>
    </source>
</evidence>
<dbReference type="Gene3D" id="1.20.1070.10">
    <property type="entry name" value="Rhodopsin 7-helix transmembrane proteins"/>
    <property type="match status" value="1"/>
</dbReference>
<evidence type="ECO:0000256" key="1">
    <source>
        <dbReference type="ARBA" id="ARBA00004651"/>
    </source>
</evidence>
<dbReference type="PANTHER" id="PTHR24241">
    <property type="entry name" value="NEUROPEPTIDE RECEPTOR-RELATED G-PROTEIN COUPLED RECEPTOR"/>
    <property type="match status" value="1"/>
</dbReference>
<accession>A0ABM1E9C3</accession>
<feature type="transmembrane region" description="Helical" evidence="8">
    <location>
        <begin position="23"/>
        <end position="50"/>
    </location>
</feature>
<evidence type="ECO:0000256" key="7">
    <source>
        <dbReference type="SAM" id="MobiDB-lite"/>
    </source>
</evidence>
<name>A0ABM1E9C3_PRICU</name>
<dbReference type="RefSeq" id="XP_014668794.1">
    <property type="nucleotide sequence ID" value="XM_014813308.1"/>
</dbReference>
<evidence type="ECO:0000259" key="9">
    <source>
        <dbReference type="PROSITE" id="PS50262"/>
    </source>
</evidence>
<keyword evidence="5 8" id="KW-0472">Membrane</keyword>
<dbReference type="PROSITE" id="PS50262">
    <property type="entry name" value="G_PROTEIN_RECEP_F1_2"/>
    <property type="match status" value="1"/>
</dbReference>
<feature type="compositionally biased region" description="Polar residues" evidence="7">
    <location>
        <begin position="166"/>
        <end position="176"/>
    </location>
</feature>
<dbReference type="PRINTS" id="PR00237">
    <property type="entry name" value="GPCRRHODOPSN"/>
</dbReference>
<dbReference type="InterPro" id="IPR017452">
    <property type="entry name" value="GPCR_Rhodpsn_7TM"/>
</dbReference>
<keyword evidence="10" id="KW-1185">Reference proteome</keyword>
<evidence type="ECO:0000313" key="10">
    <source>
        <dbReference type="Proteomes" id="UP000695022"/>
    </source>
</evidence>
<dbReference type="GeneID" id="106810038"/>
<evidence type="ECO:0000256" key="6">
    <source>
        <dbReference type="ARBA" id="ARBA00023170"/>
    </source>
</evidence>
<evidence type="ECO:0000256" key="3">
    <source>
        <dbReference type="ARBA" id="ARBA00022692"/>
    </source>
</evidence>
<keyword evidence="2" id="KW-1003">Cell membrane</keyword>
<comment type="subcellular location">
    <subcellularLocation>
        <location evidence="1">Cell membrane</location>
        <topology evidence="1">Multi-pass membrane protein</topology>
    </subcellularLocation>
</comment>
<evidence type="ECO:0000256" key="2">
    <source>
        <dbReference type="ARBA" id="ARBA00022475"/>
    </source>
</evidence>
<keyword evidence="4 8" id="KW-1133">Transmembrane helix</keyword>
<keyword evidence="3 8" id="KW-0812">Transmembrane</keyword>
<organism evidence="10 11">
    <name type="scientific">Priapulus caudatus</name>
    <name type="common">Priapulid worm</name>
    <dbReference type="NCBI Taxonomy" id="37621"/>
    <lineage>
        <taxon>Eukaryota</taxon>
        <taxon>Metazoa</taxon>
        <taxon>Ecdysozoa</taxon>
        <taxon>Scalidophora</taxon>
        <taxon>Priapulida</taxon>
        <taxon>Priapulimorpha</taxon>
        <taxon>Priapulimorphida</taxon>
        <taxon>Priapulidae</taxon>
        <taxon>Priapulus</taxon>
    </lineage>
</organism>
<sequence>MGWNLGYVSDFRCFFDSLIDVRFIAYCNVVFLTPSFGLMLILYGAIVYNVCLDQRDQIRPVEMRTERHVDNVTWQRELKTTQMFAIISLVFLVLWYPLFLLYTIEAFSTSVRLSQTTVNVITVMSHSTSALNPVLYGLTDSTFRACYTEAIHSRCVFQHEARRHASVTTQTEQPNGSVRMADEEDSSEL</sequence>
<evidence type="ECO:0000256" key="5">
    <source>
        <dbReference type="ARBA" id="ARBA00023136"/>
    </source>
</evidence>
<reference evidence="11" key="1">
    <citation type="submission" date="2025-08" db="UniProtKB">
        <authorList>
            <consortium name="RefSeq"/>
        </authorList>
    </citation>
    <scope>IDENTIFICATION</scope>
</reference>
<feature type="domain" description="G-protein coupled receptors family 1 profile" evidence="9">
    <location>
        <begin position="1"/>
        <end position="136"/>
    </location>
</feature>
<gene>
    <name evidence="11" type="primary">LOC106810038</name>
</gene>
<feature type="region of interest" description="Disordered" evidence="7">
    <location>
        <begin position="166"/>
        <end position="189"/>
    </location>
</feature>